<evidence type="ECO:0000256" key="1">
    <source>
        <dbReference type="SAM" id="MobiDB-lite"/>
    </source>
</evidence>
<sequence length="173" mass="19877">MQLWTISNESPDSYNDNKDVKTNQNSDSSSVDQDLKQYLNVITKYNNHVQLVTDSILRVPVLRIFSDSLPFSFISCPPGNITLGIKLPIAILLIHTRVTPQITTMPLRLEKDWNQVAINLADLTRKCYSSQYKETSKIHIHSSAHIQRIYFSDKIQSESDLPPEFRLYLPVEN</sequence>
<dbReference type="EMBL" id="MBFT01000604">
    <property type="protein sequence ID" value="PVU88713.1"/>
    <property type="molecule type" value="Genomic_DNA"/>
</dbReference>
<dbReference type="OrthoDB" id="7486196at2759"/>
<evidence type="ECO:0000313" key="4">
    <source>
        <dbReference type="Proteomes" id="UP000245699"/>
    </source>
</evidence>
<organism evidence="3 4">
    <name type="scientific">Furculomyces boomerangus</name>
    <dbReference type="NCBI Taxonomy" id="61424"/>
    <lineage>
        <taxon>Eukaryota</taxon>
        <taxon>Fungi</taxon>
        <taxon>Fungi incertae sedis</taxon>
        <taxon>Zoopagomycota</taxon>
        <taxon>Kickxellomycotina</taxon>
        <taxon>Harpellomycetes</taxon>
        <taxon>Harpellales</taxon>
        <taxon>Harpellaceae</taxon>
        <taxon>Furculomyces</taxon>
    </lineage>
</organism>
<feature type="region of interest" description="Disordered" evidence="1">
    <location>
        <begin position="1"/>
        <end position="31"/>
    </location>
</feature>
<comment type="caution">
    <text evidence="3">The sequence shown here is derived from an EMBL/GenBank/DDBJ whole genome shotgun (WGS) entry which is preliminary data.</text>
</comment>
<protein>
    <recommendedName>
        <fullName evidence="2">CFA20 domain-containing protein</fullName>
    </recommendedName>
</protein>
<proteinExistence type="predicted"/>
<dbReference type="Proteomes" id="UP000245699">
    <property type="component" value="Unassembled WGS sequence"/>
</dbReference>
<dbReference type="AlphaFoldDB" id="A0A2T9Y8Q6"/>
<evidence type="ECO:0000259" key="2">
    <source>
        <dbReference type="Pfam" id="PF05018"/>
    </source>
</evidence>
<reference evidence="3 4" key="1">
    <citation type="journal article" date="2018" name="MBio">
        <title>Comparative Genomics Reveals the Core Gene Toolbox for the Fungus-Insect Symbiosis.</title>
        <authorList>
            <person name="Wang Y."/>
            <person name="Stata M."/>
            <person name="Wang W."/>
            <person name="Stajich J.E."/>
            <person name="White M.M."/>
            <person name="Moncalvo J.M."/>
        </authorList>
    </citation>
    <scope>NUCLEOTIDE SEQUENCE [LARGE SCALE GENOMIC DNA]</scope>
    <source>
        <strain evidence="3 4">AUS-77-4</strain>
    </source>
</reference>
<accession>A0A2T9Y8Q6</accession>
<dbReference type="InterPro" id="IPR007714">
    <property type="entry name" value="CFA20_dom"/>
</dbReference>
<dbReference type="Pfam" id="PF05018">
    <property type="entry name" value="CFA20_dom"/>
    <property type="match status" value="1"/>
</dbReference>
<keyword evidence="4" id="KW-1185">Reference proteome</keyword>
<feature type="compositionally biased region" description="Polar residues" evidence="1">
    <location>
        <begin position="1"/>
        <end position="14"/>
    </location>
</feature>
<dbReference type="InterPro" id="IPR040441">
    <property type="entry name" value="CFA20/CFAP20DC"/>
</dbReference>
<name>A0A2T9Y8Q6_9FUNG</name>
<gene>
    <name evidence="3" type="ORF">BB559_005437</name>
</gene>
<dbReference type="PANTHER" id="PTHR12458">
    <property type="entry name" value="ORF PROTEIN"/>
    <property type="match status" value="1"/>
</dbReference>
<evidence type="ECO:0000313" key="3">
    <source>
        <dbReference type="EMBL" id="PVU88713.1"/>
    </source>
</evidence>
<feature type="domain" description="CFA20" evidence="2">
    <location>
        <begin position="96"/>
        <end position="168"/>
    </location>
</feature>
<dbReference type="STRING" id="61424.A0A2T9Y8Q6"/>